<evidence type="ECO:0000256" key="1">
    <source>
        <dbReference type="ARBA" id="ARBA00004418"/>
    </source>
</evidence>
<keyword evidence="5" id="KW-1185">Reference proteome</keyword>
<keyword evidence="2" id="KW-0813">Transport</keyword>
<dbReference type="AlphaFoldDB" id="A0A6P6TSF5"/>
<keyword evidence="4" id="KW-0574">Periplasm</keyword>
<dbReference type="GeneID" id="113704002"/>
<gene>
    <name evidence="6" type="primary">LOC113704002</name>
</gene>
<dbReference type="PRINTS" id="PR00909">
    <property type="entry name" value="SPERMDNBNDNG"/>
</dbReference>
<dbReference type="OrthoDB" id="10266693at2759"/>
<dbReference type="GO" id="GO:0015846">
    <property type="term" value="P:polyamine transport"/>
    <property type="evidence" value="ECO:0007669"/>
    <property type="project" value="InterPro"/>
</dbReference>
<dbReference type="Gene3D" id="3.40.190.10">
    <property type="entry name" value="Periplasmic binding protein-like II"/>
    <property type="match status" value="2"/>
</dbReference>
<dbReference type="GO" id="GO:0019808">
    <property type="term" value="F:polyamine binding"/>
    <property type="evidence" value="ECO:0007669"/>
    <property type="project" value="InterPro"/>
</dbReference>
<protein>
    <submittedName>
        <fullName evidence="6">Uncharacterized protein isoform X1</fullName>
    </submittedName>
</protein>
<evidence type="ECO:0000256" key="4">
    <source>
        <dbReference type="ARBA" id="ARBA00022764"/>
    </source>
</evidence>
<proteinExistence type="predicted"/>
<evidence type="ECO:0000256" key="2">
    <source>
        <dbReference type="ARBA" id="ARBA00022448"/>
    </source>
</evidence>
<reference evidence="6" key="2">
    <citation type="submission" date="2025-08" db="UniProtKB">
        <authorList>
            <consortium name="RefSeq"/>
        </authorList>
    </citation>
    <scope>IDENTIFICATION</scope>
    <source>
        <tissue evidence="6">Leaves</tissue>
    </source>
</reference>
<dbReference type="CDD" id="cd13661">
    <property type="entry name" value="PBP2_PotD_PotF_like_1"/>
    <property type="match status" value="1"/>
</dbReference>
<dbReference type="PANTHER" id="PTHR30222">
    <property type="entry name" value="SPERMIDINE/PUTRESCINE-BINDING PERIPLASMIC PROTEIN"/>
    <property type="match status" value="1"/>
</dbReference>
<dbReference type="Pfam" id="PF13343">
    <property type="entry name" value="SBP_bac_6"/>
    <property type="match status" value="1"/>
</dbReference>
<evidence type="ECO:0000313" key="6">
    <source>
        <dbReference type="RefSeq" id="XP_027081384.1"/>
    </source>
</evidence>
<sequence>MSISICHSSLTPNSTVLLIPTKNPQLQSLRNQCLRLSILKVSAASRDRNLTSSSPPLPTTTSTGDILQNLAVSFVLFLGLGFGIRALPASACTRLPPVIASVVNCQFQDLGDVKKSENLEEAEADELKAAFERWKSKTYALSVPLRVVALRNSLPSIWFQEFIQSQGKRVKLQPEFRQNLMDIFSELCQSNNKVAVSPKSAMAADVVTLGDSWLSFAIKEGLIQPIQGVEEQDWFRDLTEDWKGYLHRSTDGNLDPQGKIWAVPYRWGSLVIAYKKSKFLKHKLAPIVDWADLWRPELAGKISMVDSPREIVGAVLKYMGASYNTHNITSQVAGGKSALKEKLALFAKQVRLFDSQYYLKAFGVGDVWVAVGWSSDILPAAKRMSNVAVVVPKSGASLWADFWAIPATSRVKTGNVGGRVRGPSPLVSQWIEFCLQSARALSFKEEAIPGALPIVFQDPVQGSGNLHKGQPKLETNLVACMPPPDILARCEFLEPLPEDTMADYQWLIANIKKPKQSVMQTLQHYILLIVRSLLAIVQSKGGITS</sequence>
<reference evidence="5" key="1">
    <citation type="journal article" date="2025" name="Foods">
        <title>Unveiling the Microbial Signatures of Arabica Coffee Cherries: Insights into Ripeness Specific Diversity, Functional Traits, and Implications for Quality and Safety.</title>
        <authorList>
            <consortium name="RefSeq"/>
            <person name="Tenea G.N."/>
            <person name="Cifuentes V."/>
            <person name="Reyes P."/>
            <person name="Cevallos-Vallejos M."/>
        </authorList>
    </citation>
    <scope>NUCLEOTIDE SEQUENCE [LARGE SCALE GENOMIC DNA]</scope>
</reference>
<evidence type="ECO:0000256" key="3">
    <source>
        <dbReference type="ARBA" id="ARBA00022729"/>
    </source>
</evidence>
<dbReference type="InterPro" id="IPR001188">
    <property type="entry name" value="Sperm_putr-bd"/>
</dbReference>
<dbReference type="SUPFAM" id="SSF53850">
    <property type="entry name" value="Periplasmic binding protein-like II"/>
    <property type="match status" value="1"/>
</dbReference>
<dbReference type="Proteomes" id="UP001652660">
    <property type="component" value="Chromosome 8e"/>
</dbReference>
<dbReference type="RefSeq" id="XP_027081384.1">
    <property type="nucleotide sequence ID" value="XM_027225583.2"/>
</dbReference>
<comment type="subcellular location">
    <subcellularLocation>
        <location evidence="1">Periplasm</location>
    </subcellularLocation>
</comment>
<name>A0A6P6TSF5_COFAR</name>
<organism evidence="5 6">
    <name type="scientific">Coffea arabica</name>
    <name type="common">Arabian coffee</name>
    <dbReference type="NCBI Taxonomy" id="13443"/>
    <lineage>
        <taxon>Eukaryota</taxon>
        <taxon>Viridiplantae</taxon>
        <taxon>Streptophyta</taxon>
        <taxon>Embryophyta</taxon>
        <taxon>Tracheophyta</taxon>
        <taxon>Spermatophyta</taxon>
        <taxon>Magnoliopsida</taxon>
        <taxon>eudicotyledons</taxon>
        <taxon>Gunneridae</taxon>
        <taxon>Pentapetalae</taxon>
        <taxon>asterids</taxon>
        <taxon>lamiids</taxon>
        <taxon>Gentianales</taxon>
        <taxon>Rubiaceae</taxon>
        <taxon>Ixoroideae</taxon>
        <taxon>Gardenieae complex</taxon>
        <taxon>Bertiereae - Coffeeae clade</taxon>
        <taxon>Coffeeae</taxon>
        <taxon>Coffea</taxon>
    </lineage>
</organism>
<evidence type="ECO:0000313" key="5">
    <source>
        <dbReference type="Proteomes" id="UP001652660"/>
    </source>
</evidence>
<keyword evidence="3" id="KW-0732">Signal</keyword>
<accession>A0A6P6TSF5</accession>
<dbReference type="PANTHER" id="PTHR30222:SF17">
    <property type="entry name" value="SPERMIDINE_PUTRESCINE-BINDING PERIPLASMIC PROTEIN"/>
    <property type="match status" value="1"/>
</dbReference>